<proteinExistence type="predicted"/>
<organism evidence="1">
    <name type="scientific">viral metagenome</name>
    <dbReference type="NCBI Taxonomy" id="1070528"/>
    <lineage>
        <taxon>unclassified sequences</taxon>
        <taxon>metagenomes</taxon>
        <taxon>organismal metagenomes</taxon>
    </lineage>
</organism>
<dbReference type="AlphaFoldDB" id="A0A6C0LMC8"/>
<protein>
    <submittedName>
        <fullName evidence="1">Uncharacterized protein</fullName>
    </submittedName>
</protein>
<sequence>MPINAASNYPNLAVVNTLSLNFVDSNGNRVDNLVQEFLSTLTQAAYDPMVVGLNEAVAEIKSIPGDESFRALLAIDDGTVAYDSSKGASNTYENFTKGLINENHNTRPEILVAILGNSGVGLSNRYSRSVGAFLKYQATRLGASTQTNLGTYRVSLSDSTVY</sequence>
<reference evidence="1" key="1">
    <citation type="journal article" date="2020" name="Nature">
        <title>Giant virus diversity and host interactions through global metagenomics.</title>
        <authorList>
            <person name="Schulz F."/>
            <person name="Roux S."/>
            <person name="Paez-Espino D."/>
            <person name="Jungbluth S."/>
            <person name="Walsh D.A."/>
            <person name="Denef V.J."/>
            <person name="McMahon K.D."/>
            <person name="Konstantinidis K.T."/>
            <person name="Eloe-Fadrosh E.A."/>
            <person name="Kyrpides N.C."/>
            <person name="Woyke T."/>
        </authorList>
    </citation>
    <scope>NUCLEOTIDE SEQUENCE</scope>
    <source>
        <strain evidence="1">GVMAG-M-3300027892-73</strain>
    </source>
</reference>
<dbReference type="EMBL" id="MN740524">
    <property type="protein sequence ID" value="QHU31145.1"/>
    <property type="molecule type" value="Genomic_DNA"/>
</dbReference>
<accession>A0A6C0LMC8</accession>
<evidence type="ECO:0000313" key="1">
    <source>
        <dbReference type="EMBL" id="QHU31145.1"/>
    </source>
</evidence>
<name>A0A6C0LMC8_9ZZZZ</name>